<keyword evidence="2 5" id="KW-0812">Transmembrane</keyword>
<dbReference type="GO" id="GO:0007165">
    <property type="term" value="P:signal transduction"/>
    <property type="evidence" value="ECO:0007669"/>
    <property type="project" value="UniProtKB-ARBA"/>
</dbReference>
<dbReference type="NCBIfam" id="TIGR00254">
    <property type="entry name" value="GGDEF"/>
    <property type="match status" value="1"/>
</dbReference>
<dbReference type="EMBL" id="PIPT01000003">
    <property type="protein sequence ID" value="RUO48816.1"/>
    <property type="molecule type" value="Genomic_DNA"/>
</dbReference>
<comment type="caution">
    <text evidence="8">The sequence shown here is derived from an EMBL/GenBank/DDBJ whole genome shotgun (WGS) entry which is preliminary data.</text>
</comment>
<dbReference type="OrthoDB" id="9812260at2"/>
<evidence type="ECO:0000256" key="3">
    <source>
        <dbReference type="ARBA" id="ARBA00022989"/>
    </source>
</evidence>
<dbReference type="Gene3D" id="3.30.70.270">
    <property type="match status" value="1"/>
</dbReference>
<dbReference type="PANTHER" id="PTHR46663">
    <property type="entry name" value="DIGUANYLATE CYCLASE DGCT-RELATED"/>
    <property type="match status" value="1"/>
</dbReference>
<evidence type="ECO:0000259" key="6">
    <source>
        <dbReference type="PROSITE" id="PS50839"/>
    </source>
</evidence>
<feature type="transmembrane region" description="Helical" evidence="5">
    <location>
        <begin position="265"/>
        <end position="285"/>
    </location>
</feature>
<evidence type="ECO:0000313" key="8">
    <source>
        <dbReference type="EMBL" id="RUO48816.1"/>
    </source>
</evidence>
<dbReference type="GO" id="GO:0016020">
    <property type="term" value="C:membrane"/>
    <property type="evidence" value="ECO:0007669"/>
    <property type="project" value="UniProtKB-SubCell"/>
</dbReference>
<evidence type="ECO:0000256" key="2">
    <source>
        <dbReference type="ARBA" id="ARBA00022692"/>
    </source>
</evidence>
<reference evidence="9" key="1">
    <citation type="journal article" date="2018" name="Front. Microbiol.">
        <title>Genome-Based Analysis Reveals the Taxonomy and Diversity of the Family Idiomarinaceae.</title>
        <authorList>
            <person name="Liu Y."/>
            <person name="Lai Q."/>
            <person name="Shao Z."/>
        </authorList>
    </citation>
    <scope>NUCLEOTIDE SEQUENCE [LARGE SCALE GENOMIC DNA]</scope>
    <source>
        <strain evidence="9">SW15</strain>
    </source>
</reference>
<evidence type="ECO:0000256" key="1">
    <source>
        <dbReference type="ARBA" id="ARBA00004370"/>
    </source>
</evidence>
<evidence type="ECO:0000256" key="5">
    <source>
        <dbReference type="SAM" id="Phobius"/>
    </source>
</evidence>
<dbReference type="InterPro" id="IPR043128">
    <property type="entry name" value="Rev_trsase/Diguanyl_cyclase"/>
</dbReference>
<keyword evidence="9" id="KW-1185">Reference proteome</keyword>
<organism evidence="8 9">
    <name type="scientific">Pseudidiomarina aquimaris</name>
    <dbReference type="NCBI Taxonomy" id="641841"/>
    <lineage>
        <taxon>Bacteria</taxon>
        <taxon>Pseudomonadati</taxon>
        <taxon>Pseudomonadota</taxon>
        <taxon>Gammaproteobacteria</taxon>
        <taxon>Alteromonadales</taxon>
        <taxon>Idiomarinaceae</taxon>
        <taxon>Pseudidiomarina</taxon>
    </lineage>
</organism>
<dbReference type="Pfam" id="PF03924">
    <property type="entry name" value="CHASE"/>
    <property type="match status" value="1"/>
</dbReference>
<protein>
    <recommendedName>
        <fullName evidence="10">Sensor domain-containing diguanylate cyclase</fullName>
    </recommendedName>
</protein>
<dbReference type="Gene3D" id="3.30.450.350">
    <property type="entry name" value="CHASE domain"/>
    <property type="match status" value="1"/>
</dbReference>
<dbReference type="SMART" id="SM01079">
    <property type="entry name" value="CHASE"/>
    <property type="match status" value="1"/>
</dbReference>
<accession>A0A432XJL3</accession>
<dbReference type="InterPro" id="IPR006189">
    <property type="entry name" value="CHASE_dom"/>
</dbReference>
<dbReference type="InterPro" id="IPR000160">
    <property type="entry name" value="GGDEF_dom"/>
</dbReference>
<dbReference type="InterPro" id="IPR029787">
    <property type="entry name" value="Nucleotide_cyclase"/>
</dbReference>
<dbReference type="SUPFAM" id="SSF55073">
    <property type="entry name" value="Nucleotide cyclase"/>
    <property type="match status" value="1"/>
</dbReference>
<evidence type="ECO:0000256" key="4">
    <source>
        <dbReference type="ARBA" id="ARBA00023136"/>
    </source>
</evidence>
<feature type="domain" description="GGDEF" evidence="7">
    <location>
        <begin position="321"/>
        <end position="456"/>
    </location>
</feature>
<evidence type="ECO:0000313" key="9">
    <source>
        <dbReference type="Proteomes" id="UP000286678"/>
    </source>
</evidence>
<keyword evidence="4 5" id="KW-0472">Membrane</keyword>
<evidence type="ECO:0000259" key="7">
    <source>
        <dbReference type="PROSITE" id="PS50887"/>
    </source>
</evidence>
<dbReference type="SMART" id="SM00267">
    <property type="entry name" value="GGDEF"/>
    <property type="match status" value="1"/>
</dbReference>
<dbReference type="AlphaFoldDB" id="A0A432XJL3"/>
<dbReference type="CDD" id="cd01949">
    <property type="entry name" value="GGDEF"/>
    <property type="match status" value="1"/>
</dbReference>
<evidence type="ECO:0008006" key="10">
    <source>
        <dbReference type="Google" id="ProtNLM"/>
    </source>
</evidence>
<proteinExistence type="predicted"/>
<gene>
    <name evidence="8" type="ORF">CWE21_05525</name>
</gene>
<dbReference type="InterPro" id="IPR052163">
    <property type="entry name" value="DGC-Regulatory_Protein"/>
</dbReference>
<dbReference type="Pfam" id="PF00990">
    <property type="entry name" value="GGDEF"/>
    <property type="match status" value="1"/>
</dbReference>
<dbReference type="RefSeq" id="WP_126833447.1">
    <property type="nucleotide sequence ID" value="NZ_JBLXIO010000019.1"/>
</dbReference>
<dbReference type="PROSITE" id="PS50839">
    <property type="entry name" value="CHASE"/>
    <property type="match status" value="1"/>
</dbReference>
<name>A0A432XJL3_9GAMM</name>
<feature type="domain" description="CHASE" evidence="6">
    <location>
        <begin position="115"/>
        <end position="191"/>
    </location>
</feature>
<dbReference type="PANTHER" id="PTHR46663:SF2">
    <property type="entry name" value="GGDEF DOMAIN-CONTAINING PROTEIN"/>
    <property type="match status" value="1"/>
</dbReference>
<dbReference type="GO" id="GO:0003824">
    <property type="term" value="F:catalytic activity"/>
    <property type="evidence" value="ECO:0007669"/>
    <property type="project" value="UniProtKB-ARBA"/>
</dbReference>
<comment type="subcellular location">
    <subcellularLocation>
        <location evidence="1">Membrane</location>
    </subcellularLocation>
</comment>
<sequence>MIFKKRTLASFFAVFVVGFAVLIHLTDSFKELLEERFKNNAEDELLAELLLAKSNLESELFKDVFLVDSLATIFNINPRNGAENFPQIARRLLQKSEHVRNVGMAPNDVLSELLPLAGNESAIGFDYRTVPAQYATVQAARERQDIFLAGPVDLVQGGRGLIARIPVFNDYPTNQDYWGTVSVVIDYDNLMLDSGLLAIPSTEVALRGVDGGGRNGAIFEGSAELFEESDYNGKLIVPNGEWWVAANFAPTLTPAQIWFLQGVRIGMILLYVLLFAMIILLWAFYRREKYRANEDVLTRLVNRRFALDYLNRRLTNTKSKEQFCVIAVDLNYFKEINDNFGHDSGDHVLRAVAHRLEAAVRSSDIVARMGGDEFLVIVNRLKDMSHIEKIIEKIRSTVEGEDVLIDELSIRPSISIGSACSTEGGLSVVKLLKLADARMYEDKKHIKSLQQSPFEVPTS</sequence>
<dbReference type="InterPro" id="IPR042240">
    <property type="entry name" value="CHASE_sf"/>
</dbReference>
<dbReference type="Proteomes" id="UP000286678">
    <property type="component" value="Unassembled WGS sequence"/>
</dbReference>
<dbReference type="PROSITE" id="PS50887">
    <property type="entry name" value="GGDEF"/>
    <property type="match status" value="1"/>
</dbReference>
<keyword evidence="3 5" id="KW-1133">Transmembrane helix</keyword>